<name>A0A7L5C272_9RHOB</name>
<dbReference type="Pfam" id="PF07103">
    <property type="entry name" value="DUF1365"/>
    <property type="match status" value="1"/>
</dbReference>
<dbReference type="KEGG" id="hdh:G5B40_11200"/>
<reference evidence="1 2" key="1">
    <citation type="submission" date="2020-02" db="EMBL/GenBank/DDBJ databases">
        <title>complete genome sequence of Rhodobacteraceae bacterium.</title>
        <authorList>
            <person name="Park J."/>
            <person name="Kim Y.-S."/>
            <person name="Kim K.-H."/>
        </authorList>
    </citation>
    <scope>NUCLEOTIDE SEQUENCE [LARGE SCALE GENOMIC DNA]</scope>
    <source>
        <strain evidence="1 2">RR4-56</strain>
    </source>
</reference>
<dbReference type="RefSeq" id="WP_165098563.1">
    <property type="nucleotide sequence ID" value="NZ_CP049056.1"/>
</dbReference>
<sequence>MTRTADPADFEHRLYVGEVMHMRLRPFRHQFRYRVFTALLDIDRLEQAESRLFHIDRFGLFSFHRRDHGGRDGAALRPWVEDRLAAVGRPAPARIMLLSMPRLLGYAFNPLSVFFCHDSAGRLESVVYEVKNTFGDQVPYVLDARPDADGASRHRQVKEMFVSPFIGMDQTYRFTIRAPDARLAIRIKQHGPEGDWLIATQNGARRELTDRTLARLVLTHPAAAFKVIVAIHWQALKLWLKGARFNRYPGEETAFRAVDGADRDPTRAET</sequence>
<dbReference type="InterPro" id="IPR010775">
    <property type="entry name" value="DUF1365"/>
</dbReference>
<dbReference type="PANTHER" id="PTHR33973">
    <property type="entry name" value="OS07G0153300 PROTEIN"/>
    <property type="match status" value="1"/>
</dbReference>
<dbReference type="AlphaFoldDB" id="A0A7L5C272"/>
<protein>
    <submittedName>
        <fullName evidence="1">DUF1365 domain-containing protein</fullName>
    </submittedName>
</protein>
<dbReference type="EMBL" id="CP049056">
    <property type="protein sequence ID" value="QIE55969.1"/>
    <property type="molecule type" value="Genomic_DNA"/>
</dbReference>
<keyword evidence="2" id="KW-1185">Reference proteome</keyword>
<dbReference type="PANTHER" id="PTHR33973:SF4">
    <property type="entry name" value="OS07G0153300 PROTEIN"/>
    <property type="match status" value="1"/>
</dbReference>
<organism evidence="1 2">
    <name type="scientific">Pikeienuella piscinae</name>
    <dbReference type="NCBI Taxonomy" id="2748098"/>
    <lineage>
        <taxon>Bacteria</taxon>
        <taxon>Pseudomonadati</taxon>
        <taxon>Pseudomonadota</taxon>
        <taxon>Alphaproteobacteria</taxon>
        <taxon>Rhodobacterales</taxon>
        <taxon>Paracoccaceae</taxon>
        <taxon>Pikeienuella</taxon>
    </lineage>
</organism>
<dbReference type="Proteomes" id="UP000503336">
    <property type="component" value="Chromosome"/>
</dbReference>
<accession>A0A7L5C272</accession>
<proteinExistence type="predicted"/>
<evidence type="ECO:0000313" key="1">
    <source>
        <dbReference type="EMBL" id="QIE55969.1"/>
    </source>
</evidence>
<gene>
    <name evidence="1" type="ORF">G5B40_11200</name>
</gene>
<evidence type="ECO:0000313" key="2">
    <source>
        <dbReference type="Proteomes" id="UP000503336"/>
    </source>
</evidence>